<proteinExistence type="predicted"/>
<gene>
    <name evidence="1" type="ORF">LCL61_21165</name>
</gene>
<evidence type="ECO:0000313" key="2">
    <source>
        <dbReference type="Proteomes" id="UP001456344"/>
    </source>
</evidence>
<dbReference type="EMBL" id="CP150484">
    <property type="protein sequence ID" value="WYW18057.1"/>
    <property type="molecule type" value="Genomic_DNA"/>
</dbReference>
<name>A0ACD5BF55_9PSEU</name>
<sequence length="238" mass="25280">MDGRRRRPLWRAIASAAEVAGRRDSWAQTVCLACVETLGQVDAAILALRGGSHAEEVLGASEQGAADLAEAQYTVGEGPGVEAFTSGSPVLVPDLNIEQVRWPGFAQAALASGVAAMFAFPLQLGAIRLGTLELIRHSPGGLPSDELRDAVLAADLGAAALLRQARSAEAEGHEFAPEPVRSYQDVNVATGMLAAQLHIGLDDAFTRLRAHAYSRNRSILEVARDVLKRRIVLDELAE</sequence>
<protein>
    <submittedName>
        <fullName evidence="1">GAF and ANTAR domain-containing protein</fullName>
    </submittedName>
</protein>
<dbReference type="Proteomes" id="UP001456344">
    <property type="component" value="Chromosome"/>
</dbReference>
<evidence type="ECO:0000313" key="1">
    <source>
        <dbReference type="EMBL" id="WYW18057.1"/>
    </source>
</evidence>
<reference evidence="1" key="1">
    <citation type="submission" date="2023-10" db="EMBL/GenBank/DDBJ databases">
        <title>Whole genome sequencing of actinobacterial strain Amycolatopsis sp. (BCA-696) identifies the underlying plant growth-promoting genes.</title>
        <authorList>
            <person name="Gandham P."/>
            <person name="Vadla N."/>
            <person name="Saji A."/>
            <person name="Srinivas V."/>
            <person name="Ruperao P."/>
            <person name="Selvanayagam S."/>
            <person name="Saxena R.K."/>
            <person name="Rathore A."/>
            <person name="Gopalakrishnan S."/>
            <person name="Thakur V."/>
        </authorList>
    </citation>
    <scope>NUCLEOTIDE SEQUENCE</scope>
    <source>
        <strain evidence="1">BCA-696</strain>
    </source>
</reference>
<accession>A0ACD5BF55</accession>
<organism evidence="1 2">
    <name type="scientific">Amycolatopsis coloradensis</name>
    <dbReference type="NCBI Taxonomy" id="76021"/>
    <lineage>
        <taxon>Bacteria</taxon>
        <taxon>Bacillati</taxon>
        <taxon>Actinomycetota</taxon>
        <taxon>Actinomycetes</taxon>
        <taxon>Pseudonocardiales</taxon>
        <taxon>Pseudonocardiaceae</taxon>
        <taxon>Amycolatopsis</taxon>
    </lineage>
</organism>
<keyword evidence="2" id="KW-1185">Reference proteome</keyword>